<name>A0A0A9HE08_ARUDO</name>
<accession>A0A0A9HE08</accession>
<dbReference type="AlphaFoldDB" id="A0A0A9HE08"/>
<protein>
    <submittedName>
        <fullName evidence="1">Uncharacterized protein</fullName>
    </submittedName>
</protein>
<reference evidence="1" key="2">
    <citation type="journal article" date="2015" name="Data Brief">
        <title>Shoot transcriptome of the giant reed, Arundo donax.</title>
        <authorList>
            <person name="Barrero R.A."/>
            <person name="Guerrero F.D."/>
            <person name="Moolhuijzen P."/>
            <person name="Goolsby J.A."/>
            <person name="Tidwell J."/>
            <person name="Bellgard S.E."/>
            <person name="Bellgard M.I."/>
        </authorList>
    </citation>
    <scope>NUCLEOTIDE SEQUENCE</scope>
    <source>
        <tissue evidence="1">Shoot tissue taken approximately 20 cm above the soil surface</tissue>
    </source>
</reference>
<evidence type="ECO:0000313" key="1">
    <source>
        <dbReference type="EMBL" id="JAE35430.1"/>
    </source>
</evidence>
<sequence>MPHQDLSGRSVCFHLWSHNNGQVTSLCEKKISALSIQLRRSASARRGGGRVTPESSVKVLGTNCCPMLYVGSNVPPHESKQ</sequence>
<organism evidence="1">
    <name type="scientific">Arundo donax</name>
    <name type="common">Giant reed</name>
    <name type="synonym">Donax arundinaceus</name>
    <dbReference type="NCBI Taxonomy" id="35708"/>
    <lineage>
        <taxon>Eukaryota</taxon>
        <taxon>Viridiplantae</taxon>
        <taxon>Streptophyta</taxon>
        <taxon>Embryophyta</taxon>
        <taxon>Tracheophyta</taxon>
        <taxon>Spermatophyta</taxon>
        <taxon>Magnoliopsida</taxon>
        <taxon>Liliopsida</taxon>
        <taxon>Poales</taxon>
        <taxon>Poaceae</taxon>
        <taxon>PACMAD clade</taxon>
        <taxon>Arundinoideae</taxon>
        <taxon>Arundineae</taxon>
        <taxon>Arundo</taxon>
    </lineage>
</organism>
<proteinExistence type="predicted"/>
<dbReference type="EMBL" id="GBRH01162466">
    <property type="protein sequence ID" value="JAE35430.1"/>
    <property type="molecule type" value="Transcribed_RNA"/>
</dbReference>
<reference evidence="1" key="1">
    <citation type="submission" date="2014-09" db="EMBL/GenBank/DDBJ databases">
        <authorList>
            <person name="Magalhaes I.L.F."/>
            <person name="Oliveira U."/>
            <person name="Santos F.R."/>
            <person name="Vidigal T.H.D.A."/>
            <person name="Brescovit A.D."/>
            <person name="Santos A.J."/>
        </authorList>
    </citation>
    <scope>NUCLEOTIDE SEQUENCE</scope>
    <source>
        <tissue evidence="1">Shoot tissue taken approximately 20 cm above the soil surface</tissue>
    </source>
</reference>